<feature type="compositionally biased region" description="Polar residues" evidence="3">
    <location>
        <begin position="367"/>
        <end position="387"/>
    </location>
</feature>
<keyword evidence="2" id="KW-0677">Repeat</keyword>
<dbReference type="PANTHER" id="PTHR47566">
    <property type="match status" value="1"/>
</dbReference>
<keyword evidence="1" id="KW-0433">Leucine-rich repeat</keyword>
<dbReference type="InterPro" id="IPR032675">
    <property type="entry name" value="LRR_dom_sf"/>
</dbReference>
<keyword evidence="4" id="KW-1133">Transmembrane helix</keyword>
<evidence type="ECO:0000256" key="1">
    <source>
        <dbReference type="ARBA" id="ARBA00022614"/>
    </source>
</evidence>
<dbReference type="AlphaFoldDB" id="A0A564VG83"/>
<dbReference type="PANTHER" id="PTHR47566:SF1">
    <property type="entry name" value="PROTEIN NUD1"/>
    <property type="match status" value="1"/>
</dbReference>
<gene>
    <name evidence="5" type="primary">inlJ</name>
    <name evidence="5" type="ORF">RSSSTS7063_02283</name>
</gene>
<dbReference type="GO" id="GO:0035591">
    <property type="term" value="F:signaling adaptor activity"/>
    <property type="evidence" value="ECO:0007669"/>
    <property type="project" value="TreeGrafter"/>
</dbReference>
<proteinExistence type="predicted"/>
<evidence type="ECO:0000256" key="2">
    <source>
        <dbReference type="ARBA" id="ARBA00022737"/>
    </source>
</evidence>
<feature type="transmembrane region" description="Helical" evidence="4">
    <location>
        <begin position="12"/>
        <end position="31"/>
    </location>
</feature>
<name>A0A564VG83_9FIRM</name>
<reference evidence="5 6" key="1">
    <citation type="submission" date="2019-07" db="EMBL/GenBank/DDBJ databases">
        <authorList>
            <person name="Hibberd C M."/>
            <person name="Gehrig L. J."/>
            <person name="Chang H.-W."/>
            <person name="Venkatesh S."/>
        </authorList>
    </citation>
    <scope>NUCLEOTIDE SEQUENCE [LARGE SCALE GENOMIC DNA]</scope>
    <source>
        <strain evidence="5">Blautia_luti_SSTS_Bg7063</strain>
    </source>
</reference>
<organism evidence="5 6">
    <name type="scientific">Blautia luti</name>
    <dbReference type="NCBI Taxonomy" id="89014"/>
    <lineage>
        <taxon>Bacteria</taxon>
        <taxon>Bacillati</taxon>
        <taxon>Bacillota</taxon>
        <taxon>Clostridia</taxon>
        <taxon>Lachnospirales</taxon>
        <taxon>Lachnospiraceae</taxon>
        <taxon>Blautia</taxon>
    </lineage>
</organism>
<sequence length="454" mass="50618">MAEPKRLSKKVIVILLVVLIGGGILICAGIWRERTKNSVPSGYNRHDYEKVVSFLEQKDEAGVKNGTKINKKYNRNDPSTWTYQDGSLTRGVNWTDSKSNKRVLTVDFDSKEGLCGNLDLWDCTELKEVYSQNGKLTELHVEGCSALESVWCGNNQLHSLDLSTNKKLWNLVCDSNSIKELNLNENTELEGLLCMDNNLITLDVTNNPKLTTLFCWNNKLAQLDISKNPKLASLDCRKNQLKELNTTENPELTDITCSKNSIETMDISKNPVLTYLDASENQLTSLELQENKLLEKLYCNKNKLKELDLSSAVKLAELDCAENLLTQLEIPTDSVIPVHLLQSEGNGNIGITYKIGAVKNEEDTKDTSVSSGSEQSFSATTDNQDMSETVGDVGSLADTDESSVEQIKNLIAIPNDTEGSFLGWYTSDGKLLSKEKSIQMDDFKDVTDFIARFQ</sequence>
<dbReference type="InterPro" id="IPR052574">
    <property type="entry name" value="CDIRP"/>
</dbReference>
<feature type="region of interest" description="Disordered" evidence="3">
    <location>
        <begin position="364"/>
        <end position="388"/>
    </location>
</feature>
<accession>A0A564VG83</accession>
<dbReference type="Proteomes" id="UP000408482">
    <property type="component" value="Unassembled WGS sequence"/>
</dbReference>
<keyword evidence="6" id="KW-1185">Reference proteome</keyword>
<evidence type="ECO:0000256" key="3">
    <source>
        <dbReference type="SAM" id="MobiDB-lite"/>
    </source>
</evidence>
<dbReference type="RefSeq" id="WP_144092570.1">
    <property type="nucleotide sequence ID" value="NZ_CABHMX010000004.1"/>
</dbReference>
<keyword evidence="4" id="KW-0812">Transmembrane</keyword>
<evidence type="ECO:0000313" key="6">
    <source>
        <dbReference type="Proteomes" id="UP000408482"/>
    </source>
</evidence>
<keyword evidence="4" id="KW-0472">Membrane</keyword>
<evidence type="ECO:0000313" key="5">
    <source>
        <dbReference type="EMBL" id="VUX31398.1"/>
    </source>
</evidence>
<dbReference type="Gene3D" id="3.80.10.10">
    <property type="entry name" value="Ribonuclease Inhibitor"/>
    <property type="match status" value="1"/>
</dbReference>
<dbReference type="SUPFAM" id="SSF52058">
    <property type="entry name" value="L domain-like"/>
    <property type="match status" value="1"/>
</dbReference>
<evidence type="ECO:0000256" key="4">
    <source>
        <dbReference type="SAM" id="Phobius"/>
    </source>
</evidence>
<protein>
    <submittedName>
        <fullName evidence="5">Internalin-J</fullName>
    </submittedName>
</protein>
<dbReference type="EMBL" id="CABHNW010000011">
    <property type="protein sequence ID" value="VUX31398.1"/>
    <property type="molecule type" value="Genomic_DNA"/>
</dbReference>